<dbReference type="Proteomes" id="UP000502196">
    <property type="component" value="Chromosome"/>
</dbReference>
<dbReference type="PIRSF" id="PIRSF001455">
    <property type="entry name" value="DHQ_synth"/>
    <property type="match status" value="1"/>
</dbReference>
<evidence type="ECO:0000259" key="19">
    <source>
        <dbReference type="Pfam" id="PF01761"/>
    </source>
</evidence>
<comment type="caution">
    <text evidence="18">Lacks conserved residue(s) required for the propagation of feature annotation.</text>
</comment>
<keyword evidence="12 18" id="KW-0547">Nucleotide-binding</keyword>
<feature type="binding site" evidence="18">
    <location>
        <position position="161"/>
    </location>
    <ligand>
        <name>NAD(+)</name>
        <dbReference type="ChEBI" id="CHEBI:57540"/>
    </ligand>
</feature>
<gene>
    <name evidence="18 21" type="primary">aroB</name>
    <name evidence="21" type="ORF">COOX1_1687</name>
</gene>
<evidence type="ECO:0000256" key="12">
    <source>
        <dbReference type="ARBA" id="ARBA00022741"/>
    </source>
</evidence>
<evidence type="ECO:0000256" key="15">
    <source>
        <dbReference type="ARBA" id="ARBA00023141"/>
    </source>
</evidence>
<evidence type="ECO:0000313" key="21">
    <source>
        <dbReference type="EMBL" id="CAB3392992.1"/>
    </source>
</evidence>
<keyword evidence="10 18" id="KW-0028">Amino-acid biosynthesis</keyword>
<evidence type="ECO:0000256" key="11">
    <source>
        <dbReference type="ARBA" id="ARBA00022723"/>
    </source>
</evidence>
<dbReference type="GO" id="GO:0009423">
    <property type="term" value="P:chorismate biosynthetic process"/>
    <property type="evidence" value="ECO:0007669"/>
    <property type="project" value="UniProtKB-UniRule"/>
</dbReference>
<evidence type="ECO:0000256" key="5">
    <source>
        <dbReference type="ARBA" id="ARBA00004661"/>
    </source>
</evidence>
<dbReference type="Gene3D" id="1.20.1090.10">
    <property type="entry name" value="Dehydroquinate synthase-like - alpha domain"/>
    <property type="match status" value="1"/>
</dbReference>
<keyword evidence="13 18" id="KW-0862">Zinc</keyword>
<reference evidence="21 22" key="1">
    <citation type="submission" date="2020-04" db="EMBL/GenBank/DDBJ databases">
        <authorList>
            <person name="Hogendoorn C."/>
        </authorList>
    </citation>
    <scope>NUCLEOTIDE SEQUENCE [LARGE SCALE GENOMIC DNA]</scope>
    <source>
        <strain evidence="21">COOX1</strain>
    </source>
</reference>
<dbReference type="InterPro" id="IPR030960">
    <property type="entry name" value="DHQS/DOIS_N"/>
</dbReference>
<comment type="cofactor">
    <cofactor evidence="3">
        <name>Zn(2+)</name>
        <dbReference type="ChEBI" id="CHEBI:29105"/>
    </cofactor>
</comment>
<proteinExistence type="inferred from homology"/>
<feature type="domain" description="3-dehydroquinate synthase N-terminal" evidence="19">
    <location>
        <begin position="78"/>
        <end position="188"/>
    </location>
</feature>
<evidence type="ECO:0000256" key="18">
    <source>
        <dbReference type="HAMAP-Rule" id="MF_00110"/>
    </source>
</evidence>
<evidence type="ECO:0000256" key="14">
    <source>
        <dbReference type="ARBA" id="ARBA00023027"/>
    </source>
</evidence>
<dbReference type="NCBIfam" id="TIGR01357">
    <property type="entry name" value="aroB"/>
    <property type="match status" value="1"/>
</dbReference>
<dbReference type="InterPro" id="IPR056179">
    <property type="entry name" value="DHQS_C"/>
</dbReference>
<evidence type="ECO:0000256" key="10">
    <source>
        <dbReference type="ARBA" id="ARBA00022605"/>
    </source>
</evidence>
<evidence type="ECO:0000313" key="22">
    <source>
        <dbReference type="Proteomes" id="UP000502196"/>
    </source>
</evidence>
<evidence type="ECO:0000256" key="17">
    <source>
        <dbReference type="ARBA" id="ARBA00023285"/>
    </source>
</evidence>
<feature type="binding site" evidence="18">
    <location>
        <begin position="140"/>
        <end position="141"/>
    </location>
    <ligand>
        <name>NAD(+)</name>
        <dbReference type="ChEBI" id="CHEBI:57540"/>
    </ligand>
</feature>
<dbReference type="AlphaFoldDB" id="A0A6F9E6Z1"/>
<dbReference type="EMBL" id="LR792683">
    <property type="protein sequence ID" value="CAB3392992.1"/>
    <property type="molecule type" value="Genomic_DNA"/>
</dbReference>
<keyword evidence="9 18" id="KW-0963">Cytoplasm</keyword>
<keyword evidence="14 18" id="KW-0520">NAD</keyword>
<keyword evidence="17 18" id="KW-0170">Cobalt</keyword>
<sequence length="377" mass="41110">MSLWDEVWDVVWVELGDRRYPIVVADGALDQAGKWMREVGLSPGSVHLIVTDETVDRAGYARRVAAALTAEGVRVETAVVPAGEPTKSLEWASRLWEAALAAGLDRRSAIWAVGGGMVGDLAGFVAATYMRGIAFVQVPTTWLAHDAAVGGKVAINLPEAKNVVGAFHQPRLVLYDPTALDSLSARDVASGLAEVVKHACIRDAELFHELAERGKELLHLAGSDRGRLLARSCAIKARVVEEDEKESGVRAHLNFGHTLGHSLETLGDYRRYRHGEAVAVGMVFAALLSEEWLGAPPGTAERIAYLLEEIGLPVRIPAEFTDDDLIGPMYKDKKMIGGHLTFVLLETMGRARAVTRIPEEAVRKVLNRHRRQFPPRG</sequence>
<comment type="cofactor">
    <cofactor evidence="18">
        <name>Co(2+)</name>
        <dbReference type="ChEBI" id="CHEBI:48828"/>
    </cofactor>
    <cofactor evidence="18">
        <name>Zn(2+)</name>
        <dbReference type="ChEBI" id="CHEBI:29105"/>
    </cofactor>
    <text evidence="18">Binds 1 divalent metal cation per subunit. Can use either Co(2+) or Zn(2+).</text>
</comment>
<feature type="binding site" evidence="18">
    <location>
        <position position="194"/>
    </location>
    <ligand>
        <name>Zn(2+)</name>
        <dbReference type="ChEBI" id="CHEBI:29105"/>
    </ligand>
</feature>
<feature type="binding site" evidence="18">
    <location>
        <position position="274"/>
    </location>
    <ligand>
        <name>Zn(2+)</name>
        <dbReference type="ChEBI" id="CHEBI:29105"/>
    </ligand>
</feature>
<feature type="domain" description="3-dehydroquinate synthase C-terminal" evidence="20">
    <location>
        <begin position="191"/>
        <end position="334"/>
    </location>
</feature>
<evidence type="ECO:0000259" key="20">
    <source>
        <dbReference type="Pfam" id="PF24621"/>
    </source>
</evidence>
<keyword evidence="15 18" id="KW-0057">Aromatic amino acid biosynthesis</keyword>
<comment type="subcellular location">
    <subcellularLocation>
        <location evidence="4 18">Cytoplasm</location>
    </subcellularLocation>
</comment>
<comment type="function">
    <text evidence="18">Catalyzes the conversion of 3-deoxy-D-arabino-heptulosonate 7-phosphate (DAHP) to dehydroquinate (DHQ).</text>
</comment>
<evidence type="ECO:0000256" key="8">
    <source>
        <dbReference type="ARBA" id="ARBA00017684"/>
    </source>
</evidence>
<comment type="catalytic activity">
    <reaction evidence="1 18">
        <text>7-phospho-2-dehydro-3-deoxy-D-arabino-heptonate = 3-dehydroquinate + phosphate</text>
        <dbReference type="Rhea" id="RHEA:21968"/>
        <dbReference type="ChEBI" id="CHEBI:32364"/>
        <dbReference type="ChEBI" id="CHEBI:43474"/>
        <dbReference type="ChEBI" id="CHEBI:58394"/>
        <dbReference type="EC" id="4.2.3.4"/>
    </reaction>
</comment>
<dbReference type="GO" id="GO:0003856">
    <property type="term" value="F:3-dehydroquinate synthase activity"/>
    <property type="evidence" value="ECO:0007669"/>
    <property type="project" value="UniProtKB-UniRule"/>
</dbReference>
<dbReference type="Gene3D" id="3.40.50.1970">
    <property type="match status" value="1"/>
</dbReference>
<feature type="binding site" evidence="18">
    <location>
        <position position="152"/>
    </location>
    <ligand>
        <name>NAD(+)</name>
        <dbReference type="ChEBI" id="CHEBI:57540"/>
    </ligand>
</feature>
<feature type="binding site" evidence="18">
    <location>
        <position position="257"/>
    </location>
    <ligand>
        <name>Zn(2+)</name>
        <dbReference type="ChEBI" id="CHEBI:29105"/>
    </ligand>
</feature>
<dbReference type="GO" id="GO:0000166">
    <property type="term" value="F:nucleotide binding"/>
    <property type="evidence" value="ECO:0007669"/>
    <property type="project" value="UniProtKB-KW"/>
</dbReference>
<dbReference type="GO" id="GO:0009073">
    <property type="term" value="P:aromatic amino acid family biosynthetic process"/>
    <property type="evidence" value="ECO:0007669"/>
    <property type="project" value="UniProtKB-KW"/>
</dbReference>
<dbReference type="Pfam" id="PF01761">
    <property type="entry name" value="DHQ_synthase"/>
    <property type="match status" value="1"/>
</dbReference>
<dbReference type="HAMAP" id="MF_00110">
    <property type="entry name" value="DHQ_synthase"/>
    <property type="match status" value="1"/>
</dbReference>
<keyword evidence="16 18" id="KW-0456">Lyase</keyword>
<dbReference type="InterPro" id="IPR050071">
    <property type="entry name" value="Dehydroquinate_synthase"/>
</dbReference>
<dbReference type="FunFam" id="3.40.50.1970:FF:000007">
    <property type="entry name" value="Pentafunctional AROM polypeptide"/>
    <property type="match status" value="1"/>
</dbReference>
<accession>A0A6F9E6Z1</accession>
<evidence type="ECO:0000256" key="6">
    <source>
        <dbReference type="ARBA" id="ARBA00005412"/>
    </source>
</evidence>
<organism evidence="21 22">
    <name type="scientific">Kyrpidia spormannii</name>
    <dbReference type="NCBI Taxonomy" id="2055160"/>
    <lineage>
        <taxon>Bacteria</taxon>
        <taxon>Bacillati</taxon>
        <taxon>Bacillota</taxon>
        <taxon>Bacilli</taxon>
        <taxon>Bacillales</taxon>
        <taxon>Alicyclobacillaceae</taxon>
        <taxon>Kyrpidia</taxon>
    </lineage>
</organism>
<keyword evidence="11 18" id="KW-0479">Metal-binding</keyword>
<dbReference type="PANTHER" id="PTHR43622">
    <property type="entry name" value="3-DEHYDROQUINATE SYNTHASE"/>
    <property type="match status" value="1"/>
</dbReference>
<evidence type="ECO:0000256" key="9">
    <source>
        <dbReference type="ARBA" id="ARBA00022490"/>
    </source>
</evidence>
<dbReference type="UniPathway" id="UPA00053">
    <property type="reaction ID" value="UER00085"/>
</dbReference>
<comment type="cofactor">
    <cofactor evidence="2 18">
        <name>NAD(+)</name>
        <dbReference type="ChEBI" id="CHEBI:57540"/>
    </cofactor>
</comment>
<evidence type="ECO:0000256" key="4">
    <source>
        <dbReference type="ARBA" id="ARBA00004496"/>
    </source>
</evidence>
<evidence type="ECO:0000256" key="2">
    <source>
        <dbReference type="ARBA" id="ARBA00001911"/>
    </source>
</evidence>
<name>A0A6F9E6Z1_9BACL</name>
<evidence type="ECO:0000256" key="3">
    <source>
        <dbReference type="ARBA" id="ARBA00001947"/>
    </source>
</evidence>
<dbReference type="SUPFAM" id="SSF56796">
    <property type="entry name" value="Dehydroquinate synthase-like"/>
    <property type="match status" value="1"/>
</dbReference>
<dbReference type="InterPro" id="IPR016037">
    <property type="entry name" value="DHQ_synth_AroB"/>
</dbReference>
<dbReference type="EC" id="4.2.3.4" evidence="7 18"/>
<protein>
    <recommendedName>
        <fullName evidence="8 18">3-dehydroquinate synthase</fullName>
        <shortName evidence="18">DHQS</shortName>
        <ecNumber evidence="7 18">4.2.3.4</ecNumber>
    </recommendedName>
</protein>
<comment type="pathway">
    <text evidence="5 18">Metabolic intermediate biosynthesis; chorismate biosynthesis; chorismate from D-erythrose 4-phosphate and phosphoenolpyruvate: step 2/7.</text>
</comment>
<dbReference type="GO" id="GO:0008652">
    <property type="term" value="P:amino acid biosynthetic process"/>
    <property type="evidence" value="ECO:0007669"/>
    <property type="project" value="UniProtKB-KW"/>
</dbReference>
<dbReference type="GO" id="GO:0005737">
    <property type="term" value="C:cytoplasm"/>
    <property type="evidence" value="ECO:0007669"/>
    <property type="project" value="UniProtKB-SubCell"/>
</dbReference>
<evidence type="ECO:0000256" key="7">
    <source>
        <dbReference type="ARBA" id="ARBA00013031"/>
    </source>
</evidence>
<evidence type="ECO:0000256" key="1">
    <source>
        <dbReference type="ARBA" id="ARBA00001393"/>
    </source>
</evidence>
<dbReference type="GO" id="GO:0046872">
    <property type="term" value="F:metal ion binding"/>
    <property type="evidence" value="ECO:0007669"/>
    <property type="project" value="UniProtKB-KW"/>
</dbReference>
<dbReference type="CDD" id="cd08195">
    <property type="entry name" value="DHQS"/>
    <property type="match status" value="1"/>
</dbReference>
<evidence type="ECO:0000256" key="16">
    <source>
        <dbReference type="ARBA" id="ARBA00023239"/>
    </source>
</evidence>
<dbReference type="InterPro" id="IPR030963">
    <property type="entry name" value="DHQ_synth_fam"/>
</dbReference>
<dbReference type="PANTHER" id="PTHR43622:SF7">
    <property type="entry name" value="3-DEHYDROQUINATE SYNTHASE, CHLOROPLASTIC"/>
    <property type="match status" value="1"/>
</dbReference>
<comment type="similarity">
    <text evidence="6 18">Belongs to the sugar phosphate cyclases superfamily. Dehydroquinate synthase family.</text>
</comment>
<evidence type="ECO:0000256" key="13">
    <source>
        <dbReference type="ARBA" id="ARBA00022833"/>
    </source>
</evidence>
<dbReference type="RefSeq" id="WP_170085537.1">
    <property type="nucleotide sequence ID" value="NZ_CP047971.1"/>
</dbReference>
<dbReference type="Pfam" id="PF24621">
    <property type="entry name" value="DHQS_C"/>
    <property type="match status" value="1"/>
</dbReference>